<evidence type="ECO:0000256" key="1">
    <source>
        <dbReference type="ARBA" id="ARBA00004613"/>
    </source>
</evidence>
<keyword evidence="9" id="KW-1185">Reference proteome</keyword>
<dbReference type="InterPro" id="IPR010264">
    <property type="entry name" value="Self-incomp_S1"/>
</dbReference>
<dbReference type="OMA" id="GNDESNW"/>
<keyword evidence="6" id="KW-0472">Membrane</keyword>
<dbReference type="GO" id="GO:0060320">
    <property type="term" value="P:rejection of self pollen"/>
    <property type="evidence" value="ECO:0007669"/>
    <property type="project" value="UniProtKB-KW"/>
</dbReference>
<protein>
    <submittedName>
        <fullName evidence="7">Plant self-incompatibility S1</fullName>
    </submittedName>
    <submittedName>
        <fullName evidence="8">Putative plant self-incompatibility protein S1 family</fullName>
    </submittedName>
</protein>
<keyword evidence="4" id="KW-0964">Secreted</keyword>
<reference evidence="8" key="2">
    <citation type="submission" date="2017-02" db="EMBL/GenBank/DDBJ databases">
        <title>Sunflower complete genome.</title>
        <authorList>
            <person name="Langlade N."/>
            <person name="Munos S."/>
        </authorList>
    </citation>
    <scope>NUCLEOTIDE SEQUENCE [LARGE SCALE GENOMIC DNA]</scope>
    <source>
        <tissue evidence="8">Leaves</tissue>
    </source>
</reference>
<dbReference type="Proteomes" id="UP000215914">
    <property type="component" value="Chromosome 2"/>
</dbReference>
<keyword evidence="5" id="KW-0732">Signal</keyword>
<evidence type="ECO:0000256" key="4">
    <source>
        <dbReference type="ARBA" id="ARBA00022525"/>
    </source>
</evidence>
<evidence type="ECO:0000313" key="9">
    <source>
        <dbReference type="Proteomes" id="UP000215914"/>
    </source>
</evidence>
<evidence type="ECO:0000256" key="2">
    <source>
        <dbReference type="ARBA" id="ARBA00005581"/>
    </source>
</evidence>
<keyword evidence="6" id="KW-1133">Transmembrane helix</keyword>
<name>A0A251VK63_HELAN</name>
<dbReference type="PANTHER" id="PTHR35630">
    <property type="entry name" value="LEGUMINOSIN GROUP486 SECRETED PEPTIDE"/>
    <property type="match status" value="1"/>
</dbReference>
<dbReference type="EMBL" id="CM007891">
    <property type="protein sequence ID" value="OTG35699.1"/>
    <property type="molecule type" value="Genomic_DNA"/>
</dbReference>
<dbReference type="AlphaFoldDB" id="A0A251VK63"/>
<evidence type="ECO:0000256" key="3">
    <source>
        <dbReference type="ARBA" id="ARBA00022471"/>
    </source>
</evidence>
<dbReference type="Gramene" id="mRNA:HanXRQr2_Chr02g0085811">
    <property type="protein sequence ID" value="CDS:HanXRQr2_Chr02g0085811.1"/>
    <property type="gene ID" value="HanXRQr2_Chr02g0085811"/>
</dbReference>
<keyword evidence="6" id="KW-0812">Transmembrane</keyword>
<dbReference type="Pfam" id="PF05938">
    <property type="entry name" value="Self-incomp_S1"/>
    <property type="match status" value="1"/>
</dbReference>
<organism evidence="8 9">
    <name type="scientific">Helianthus annuus</name>
    <name type="common">Common sunflower</name>
    <dbReference type="NCBI Taxonomy" id="4232"/>
    <lineage>
        <taxon>Eukaryota</taxon>
        <taxon>Viridiplantae</taxon>
        <taxon>Streptophyta</taxon>
        <taxon>Embryophyta</taxon>
        <taxon>Tracheophyta</taxon>
        <taxon>Spermatophyta</taxon>
        <taxon>Magnoliopsida</taxon>
        <taxon>eudicotyledons</taxon>
        <taxon>Gunneridae</taxon>
        <taxon>Pentapetalae</taxon>
        <taxon>asterids</taxon>
        <taxon>campanulids</taxon>
        <taxon>Asterales</taxon>
        <taxon>Asteraceae</taxon>
        <taxon>Asteroideae</taxon>
        <taxon>Heliantheae alliance</taxon>
        <taxon>Heliantheae</taxon>
        <taxon>Helianthus</taxon>
    </lineage>
</organism>
<sequence length="149" mass="17748">MKTWQILLIFLICLQMVFMYITYHKTEHYFSIQGVTYQIRVVNGFTNNSSEPLVIWCTSQDGVDMGGRALQEGDDYTWYARLTFWTPAPGYSCTIKWDQTRKTFETFQGHQGRHRCGTRRKCLWLIKEDGIYFGNDESNWVKDFSWRKI</sequence>
<dbReference type="GO" id="GO:0005576">
    <property type="term" value="C:extracellular region"/>
    <property type="evidence" value="ECO:0007669"/>
    <property type="project" value="UniProtKB-SubCell"/>
</dbReference>
<reference evidence="7" key="3">
    <citation type="submission" date="2020-06" db="EMBL/GenBank/DDBJ databases">
        <title>Helianthus annuus Genome sequencing and assembly Release 2.</title>
        <authorList>
            <person name="Gouzy J."/>
            <person name="Langlade N."/>
            <person name="Munos S."/>
        </authorList>
    </citation>
    <scope>NUCLEOTIDE SEQUENCE</scope>
    <source>
        <tissue evidence="7">Leaves</tissue>
    </source>
</reference>
<comment type="similarity">
    <text evidence="2">Belongs to the plant self-incompatibility (S1) protein family.</text>
</comment>
<evidence type="ECO:0000256" key="5">
    <source>
        <dbReference type="ARBA" id="ARBA00022729"/>
    </source>
</evidence>
<gene>
    <name evidence="8" type="ORF">HannXRQ_Chr02g0059521</name>
    <name evidence="7" type="ORF">HanXRQr2_Chr02g0085811</name>
</gene>
<dbReference type="PANTHER" id="PTHR35630:SF1">
    <property type="entry name" value="LEGUMINOSIN GROUP486 SECRETED PEPTIDE"/>
    <property type="match status" value="1"/>
</dbReference>
<evidence type="ECO:0000313" key="8">
    <source>
        <dbReference type="EMBL" id="OTG35699.1"/>
    </source>
</evidence>
<comment type="subcellular location">
    <subcellularLocation>
        <location evidence="1">Secreted</location>
    </subcellularLocation>
</comment>
<dbReference type="OrthoDB" id="1841900at2759"/>
<evidence type="ECO:0000313" key="7">
    <source>
        <dbReference type="EMBL" id="KAF5820174.1"/>
    </source>
</evidence>
<proteinExistence type="inferred from homology"/>
<evidence type="ECO:0000256" key="6">
    <source>
        <dbReference type="SAM" id="Phobius"/>
    </source>
</evidence>
<dbReference type="EMBL" id="MNCJ02000317">
    <property type="protein sequence ID" value="KAF5820174.1"/>
    <property type="molecule type" value="Genomic_DNA"/>
</dbReference>
<accession>A0A251VK63</accession>
<reference evidence="7 9" key="1">
    <citation type="journal article" date="2017" name="Nature">
        <title>The sunflower genome provides insights into oil metabolism, flowering and Asterid evolution.</title>
        <authorList>
            <person name="Badouin H."/>
            <person name="Gouzy J."/>
            <person name="Grassa C.J."/>
            <person name="Murat F."/>
            <person name="Staton S.E."/>
            <person name="Cottret L."/>
            <person name="Lelandais-Briere C."/>
            <person name="Owens G.L."/>
            <person name="Carrere S."/>
            <person name="Mayjonade B."/>
            <person name="Legrand L."/>
            <person name="Gill N."/>
            <person name="Kane N.C."/>
            <person name="Bowers J.E."/>
            <person name="Hubner S."/>
            <person name="Bellec A."/>
            <person name="Berard A."/>
            <person name="Berges H."/>
            <person name="Blanchet N."/>
            <person name="Boniface M.C."/>
            <person name="Brunel D."/>
            <person name="Catrice O."/>
            <person name="Chaidir N."/>
            <person name="Claudel C."/>
            <person name="Donnadieu C."/>
            <person name="Faraut T."/>
            <person name="Fievet G."/>
            <person name="Helmstetter N."/>
            <person name="King M."/>
            <person name="Knapp S.J."/>
            <person name="Lai Z."/>
            <person name="Le Paslier M.C."/>
            <person name="Lippi Y."/>
            <person name="Lorenzon L."/>
            <person name="Mandel J.R."/>
            <person name="Marage G."/>
            <person name="Marchand G."/>
            <person name="Marquand E."/>
            <person name="Bret-Mestries E."/>
            <person name="Morien E."/>
            <person name="Nambeesan S."/>
            <person name="Nguyen T."/>
            <person name="Pegot-Espagnet P."/>
            <person name="Pouilly N."/>
            <person name="Raftis F."/>
            <person name="Sallet E."/>
            <person name="Schiex T."/>
            <person name="Thomas J."/>
            <person name="Vandecasteele C."/>
            <person name="Vares D."/>
            <person name="Vear F."/>
            <person name="Vautrin S."/>
            <person name="Crespi M."/>
            <person name="Mangin B."/>
            <person name="Burke J.M."/>
            <person name="Salse J."/>
            <person name="Munos S."/>
            <person name="Vincourt P."/>
            <person name="Rieseberg L.H."/>
            <person name="Langlade N.B."/>
        </authorList>
    </citation>
    <scope>NUCLEOTIDE SEQUENCE [LARGE SCALE GENOMIC DNA]</scope>
    <source>
        <strain evidence="9">cv. SF193</strain>
        <tissue evidence="7">Leaves</tissue>
    </source>
</reference>
<keyword evidence="3" id="KW-0713">Self-incompatibility</keyword>
<dbReference type="InParanoid" id="A0A251VK63"/>
<feature type="transmembrane region" description="Helical" evidence="6">
    <location>
        <begin position="6"/>
        <end position="23"/>
    </location>
</feature>